<dbReference type="OrthoDB" id="6899210at2"/>
<feature type="transmembrane region" description="Helical" evidence="5">
    <location>
        <begin position="71"/>
        <end position="88"/>
    </location>
</feature>
<feature type="transmembrane region" description="Helical" evidence="5">
    <location>
        <begin position="134"/>
        <end position="155"/>
    </location>
</feature>
<keyword evidence="2 5" id="KW-0812">Transmembrane</keyword>
<feature type="transmembrane region" description="Helical" evidence="5">
    <location>
        <begin position="362"/>
        <end position="380"/>
    </location>
</feature>
<evidence type="ECO:0000313" key="7">
    <source>
        <dbReference type="EMBL" id="RHW25942.1"/>
    </source>
</evidence>
<comment type="subcellular location">
    <subcellularLocation>
        <location evidence="1">Cell membrane</location>
        <topology evidence="1">Multi-pass membrane protein</topology>
    </subcellularLocation>
</comment>
<feature type="transmembrane region" description="Helical" evidence="5">
    <location>
        <begin position="94"/>
        <end position="114"/>
    </location>
</feature>
<evidence type="ECO:0000256" key="1">
    <source>
        <dbReference type="ARBA" id="ARBA00004651"/>
    </source>
</evidence>
<feature type="transmembrane region" description="Helical" evidence="5">
    <location>
        <begin position="43"/>
        <end position="64"/>
    </location>
</feature>
<name>A0A417XZW3_9ACTN</name>
<dbReference type="Pfam" id="PF07690">
    <property type="entry name" value="MFS_1"/>
    <property type="match status" value="1"/>
</dbReference>
<dbReference type="PROSITE" id="PS50850">
    <property type="entry name" value="MFS"/>
    <property type="match status" value="1"/>
</dbReference>
<comment type="caution">
    <text evidence="7">The sequence shown here is derived from an EMBL/GenBank/DDBJ whole genome shotgun (WGS) entry which is preliminary data.</text>
</comment>
<dbReference type="PANTHER" id="PTHR10924:SF6">
    <property type="entry name" value="SOLUTE CARRIER FAMILY 49 MEMBER A3"/>
    <property type="match status" value="1"/>
</dbReference>
<proteinExistence type="predicted"/>
<evidence type="ECO:0000313" key="8">
    <source>
        <dbReference type="Proteomes" id="UP000283644"/>
    </source>
</evidence>
<dbReference type="InterPro" id="IPR036259">
    <property type="entry name" value="MFS_trans_sf"/>
</dbReference>
<accession>A0A417XZW3</accession>
<evidence type="ECO:0000256" key="2">
    <source>
        <dbReference type="ARBA" id="ARBA00022692"/>
    </source>
</evidence>
<dbReference type="AlphaFoldDB" id="A0A417XZW3"/>
<gene>
    <name evidence="7" type="ORF">D0Z08_16545</name>
</gene>
<evidence type="ECO:0000259" key="6">
    <source>
        <dbReference type="PROSITE" id="PS50850"/>
    </source>
</evidence>
<evidence type="ECO:0000256" key="5">
    <source>
        <dbReference type="SAM" id="Phobius"/>
    </source>
</evidence>
<feature type="transmembrane region" description="Helical" evidence="5">
    <location>
        <begin position="161"/>
        <end position="186"/>
    </location>
</feature>
<keyword evidence="8" id="KW-1185">Reference proteome</keyword>
<reference evidence="7 8" key="1">
    <citation type="submission" date="2018-09" db="EMBL/GenBank/DDBJ databases">
        <title>Genome sequencing of Nocardioides immobilis CCTCC AB 2017083 for comparison to Nocardioides silvaticus.</title>
        <authorList>
            <person name="Li C."/>
            <person name="Wang G."/>
        </authorList>
    </citation>
    <scope>NUCLEOTIDE SEQUENCE [LARGE SCALE GENOMIC DNA]</scope>
    <source>
        <strain evidence="7 8">CCTCC AB 2017083</strain>
    </source>
</reference>
<dbReference type="EMBL" id="QXGH01000020">
    <property type="protein sequence ID" value="RHW25942.1"/>
    <property type="molecule type" value="Genomic_DNA"/>
</dbReference>
<dbReference type="RefSeq" id="WP_118926353.1">
    <property type="nucleotide sequence ID" value="NZ_QXGH01000020.1"/>
</dbReference>
<evidence type="ECO:0000256" key="4">
    <source>
        <dbReference type="ARBA" id="ARBA00023136"/>
    </source>
</evidence>
<feature type="transmembrane region" description="Helical" evidence="5">
    <location>
        <begin position="241"/>
        <end position="260"/>
    </location>
</feature>
<dbReference type="Gene3D" id="1.20.1250.20">
    <property type="entry name" value="MFS general substrate transporter like domains"/>
    <property type="match status" value="2"/>
</dbReference>
<feature type="transmembrane region" description="Helical" evidence="5">
    <location>
        <begin position="207"/>
        <end position="229"/>
    </location>
</feature>
<evidence type="ECO:0000256" key="3">
    <source>
        <dbReference type="ARBA" id="ARBA00022989"/>
    </source>
</evidence>
<feature type="transmembrane region" description="Helical" evidence="5">
    <location>
        <begin position="298"/>
        <end position="320"/>
    </location>
</feature>
<dbReference type="GO" id="GO:0005886">
    <property type="term" value="C:plasma membrane"/>
    <property type="evidence" value="ECO:0007669"/>
    <property type="project" value="UniProtKB-SubCell"/>
</dbReference>
<dbReference type="PANTHER" id="PTHR10924">
    <property type="entry name" value="MAJOR FACILITATOR SUPERFAMILY PROTEIN-RELATED"/>
    <property type="match status" value="1"/>
</dbReference>
<dbReference type="InterPro" id="IPR020846">
    <property type="entry name" value="MFS_dom"/>
</dbReference>
<organism evidence="7 8">
    <name type="scientific">Nocardioides immobilis</name>
    <dbReference type="NCBI Taxonomy" id="2049295"/>
    <lineage>
        <taxon>Bacteria</taxon>
        <taxon>Bacillati</taxon>
        <taxon>Actinomycetota</taxon>
        <taxon>Actinomycetes</taxon>
        <taxon>Propionibacteriales</taxon>
        <taxon>Nocardioidaceae</taxon>
        <taxon>Nocardioides</taxon>
    </lineage>
</organism>
<protein>
    <submittedName>
        <fullName evidence="7">MFS transporter</fullName>
    </submittedName>
</protein>
<keyword evidence="4 5" id="KW-0472">Membrane</keyword>
<feature type="transmembrane region" description="Helical" evidence="5">
    <location>
        <begin position="332"/>
        <end position="356"/>
    </location>
</feature>
<dbReference type="SUPFAM" id="SSF103473">
    <property type="entry name" value="MFS general substrate transporter"/>
    <property type="match status" value="1"/>
</dbReference>
<keyword evidence="3 5" id="KW-1133">Transmembrane helix</keyword>
<sequence length="408" mass="42117">MPRRSRWLVLAAFALLVSATQILWLTFAPIARQSRDALGVSEGAIGDLAVINPLMFVLLAIPAGRWLDRRFGTALAAGALLTAIGAVIRTVDTSSYQTVFVGQVVMSVGQPFVLNASTKVAARYFPPLERTAAISVASAAQFGGILVAALTGGALMGAGGLGLVLGLQAGFAVAAAAAVLVAVRVPASYALGATGETSLRWLRRDPLMWRLAGLLFIGVGVFNAVATWLDTILVDLGHPGVAGTLIAVMTVFGVGGAAVLPGLAARHDRRRALLVATTLISVVAFLAIAVALALLSGVLFVGVLLALVGFVLLAGLPMALDWSELESGPDRAGTATGFLLLAGNLGGVVVVLIVQAALGNPYLAMSAMSAVVVPGLLLAARLPRHARSHIDDDRRWPDERVKPASVPW</sequence>
<dbReference type="InterPro" id="IPR011701">
    <property type="entry name" value="MFS"/>
</dbReference>
<feature type="domain" description="Major facilitator superfamily (MFS) profile" evidence="6">
    <location>
        <begin position="7"/>
        <end position="387"/>
    </location>
</feature>
<dbReference type="GO" id="GO:0022857">
    <property type="term" value="F:transmembrane transporter activity"/>
    <property type="evidence" value="ECO:0007669"/>
    <property type="project" value="InterPro"/>
</dbReference>
<dbReference type="Proteomes" id="UP000283644">
    <property type="component" value="Unassembled WGS sequence"/>
</dbReference>
<feature type="transmembrane region" description="Helical" evidence="5">
    <location>
        <begin position="272"/>
        <end position="292"/>
    </location>
</feature>
<dbReference type="InterPro" id="IPR049680">
    <property type="entry name" value="FLVCR1-2_SLC49-like"/>
</dbReference>